<sequence length="1025" mass="111897">MSCTKSNSVGSVCTYQCATGLTLSGSSQRVCQEVSGNAAQWTGTQPTCTDDHAPTITNCPSSFVAHQTETWGVEVTFTIPTATDTFDQTLQTWTVPADLTSPYIFTADTTCEYHFRDDAGNTASCIFDVSIHVIRCSSPSSPQHCTMSCTKSNSVGSVCTYQCATGLTLSGSSQRVCQEVSGNAAQWTGTQPACTDDHAPTITNCPSSFVAHQRETWGVEATFSIPTATDTYDQTLQTWTVPADLTSPYNFTADTTCEYHFQDDAGNTASCTFDVSIHVIRCSNPSSPQHCTMSCTKSNYIGSVCTYQCATGLTLSGSSQRVCQEVSGNAAQWTGTQPACTDDHAPTITHCPSSFVAHQRETWGVEATFTIPTATDNYDQTLQTWTVPADLTSPYNFTADTTCEYHFQDDAGNTASCTFDVAINVILCNSPSSPQHCTATCTKSNYIGSVCTYQCATGLTLSGSSQRVCQEVSGNAAQWTGTQPTCTDDHAPTISHCPSSLVAHRTEYWGVEVTFSIPTATDTFDQTLQVWTVPADLASPYNFTANTTCEYHFRDDAGNAASCIFDVGIHDTVVPEFLTCPPDQNLRTNFDMTPVTWDEPTFKDIPGDEVRLVCNYGSNSVLLPWGINNVIYTATNMKNGLSEICDFYVNIEPMPCLKLRTPGHGAISCDTWAYGRYCSMSCNDNYDIPAPSPFQTATDVFTCGSSGQWNPTSYVPDCSHMRDPTKINLPTDLLYYSGQCGSPATLSDIAQSFIETIEKSVHSDICKMNEDCTVDNVVITCGWPTRRRRRRALVGRRLRHSAKDSPRVEDIEKTTDDIEERLFEGLQEMRISMKLGVGVSKVNDVKVAQKKLQDLAREVLDITVSEDSGRFSFFMEPHAESEDAPDAYLLINEHYIDCPDGYVAGRNNTKCVACTTGHYYDTISSACHKCGYGFYQDEYGQVSCKSCDTGQSTKHKGGPSKSDCEDQCEAGRFSTSGLSPCIQCPLHTFQSLIGQTMCFECPDGRKTWNRGASDVEQCVHILLSV</sequence>
<dbReference type="InterPro" id="IPR000436">
    <property type="entry name" value="Sushi_SCR_CCP_dom"/>
</dbReference>
<dbReference type="RefSeq" id="XP_030843234.1">
    <property type="nucleotide sequence ID" value="XM_030987374.1"/>
</dbReference>
<evidence type="ECO:0000313" key="7">
    <source>
        <dbReference type="Proteomes" id="UP000007110"/>
    </source>
</evidence>
<evidence type="ECO:0000259" key="5">
    <source>
        <dbReference type="PROSITE" id="PS50923"/>
    </source>
</evidence>
<keyword evidence="1" id="KW-0677">Repeat</keyword>
<dbReference type="GeneID" id="105441030"/>
<evidence type="ECO:0000256" key="2">
    <source>
        <dbReference type="ARBA" id="ARBA00023157"/>
    </source>
</evidence>
<protein>
    <submittedName>
        <fullName evidence="6">Uncharacterized protein</fullName>
    </submittedName>
</protein>
<feature type="domain" description="Sushi" evidence="5">
    <location>
        <begin position="280"/>
        <end position="342"/>
    </location>
</feature>
<accession>A0A7M7NZF5</accession>
<dbReference type="InterPro" id="IPR043555">
    <property type="entry name" value="SRPX-like"/>
</dbReference>
<evidence type="ECO:0000256" key="3">
    <source>
        <dbReference type="PROSITE-ProRule" id="PRU00302"/>
    </source>
</evidence>
<dbReference type="SUPFAM" id="SSF57184">
    <property type="entry name" value="Growth factor receptor domain"/>
    <property type="match status" value="1"/>
</dbReference>
<dbReference type="SMART" id="SM00032">
    <property type="entry name" value="CCP"/>
    <property type="match status" value="5"/>
</dbReference>
<feature type="domain" description="Sushi" evidence="5">
    <location>
        <begin position="134"/>
        <end position="196"/>
    </location>
</feature>
<dbReference type="InterPro" id="IPR009030">
    <property type="entry name" value="Growth_fac_rcpt_cys_sf"/>
</dbReference>
<dbReference type="PANTHER" id="PTHR46343">
    <property type="entry name" value="HYR DOMAIN-CONTAINING PROTEIN"/>
    <property type="match status" value="1"/>
</dbReference>
<dbReference type="SMART" id="SM01411">
    <property type="entry name" value="Ephrin_rec_like"/>
    <property type="match status" value="2"/>
</dbReference>
<organism evidence="6 7">
    <name type="scientific">Strongylocentrotus purpuratus</name>
    <name type="common">Purple sea urchin</name>
    <dbReference type="NCBI Taxonomy" id="7668"/>
    <lineage>
        <taxon>Eukaryota</taxon>
        <taxon>Metazoa</taxon>
        <taxon>Echinodermata</taxon>
        <taxon>Eleutherozoa</taxon>
        <taxon>Echinozoa</taxon>
        <taxon>Echinoidea</taxon>
        <taxon>Euechinoidea</taxon>
        <taxon>Echinacea</taxon>
        <taxon>Camarodonta</taxon>
        <taxon>Echinidea</taxon>
        <taxon>Strongylocentrotidae</taxon>
        <taxon>Strongylocentrotus</taxon>
    </lineage>
</organism>
<dbReference type="Proteomes" id="UP000007110">
    <property type="component" value="Unassembled WGS sequence"/>
</dbReference>
<feature type="domain" description="HYR" evidence="4">
    <location>
        <begin position="49"/>
        <end position="133"/>
    </location>
</feature>
<dbReference type="AlphaFoldDB" id="A0A7M7NZF5"/>
<reference evidence="6" key="2">
    <citation type="submission" date="2021-01" db="UniProtKB">
        <authorList>
            <consortium name="EnsemblMetazoa"/>
        </authorList>
    </citation>
    <scope>IDENTIFICATION</scope>
</reference>
<feature type="domain" description="Sushi" evidence="5">
    <location>
        <begin position="426"/>
        <end position="488"/>
    </location>
</feature>
<keyword evidence="3" id="KW-0768">Sushi</keyword>
<dbReference type="Pfam" id="PF00084">
    <property type="entry name" value="Sushi"/>
    <property type="match status" value="4"/>
</dbReference>
<dbReference type="PANTHER" id="PTHR46343:SF2">
    <property type="entry name" value="SUSHI_VON WILLEBRAND FACTOR TYPE A_EGF_PENTRAXIN DOMAIN-CONTAINING 1"/>
    <property type="match status" value="1"/>
</dbReference>
<evidence type="ECO:0000313" key="6">
    <source>
        <dbReference type="EnsemblMetazoa" id="XP_030843234"/>
    </source>
</evidence>
<reference evidence="7" key="1">
    <citation type="submission" date="2015-02" db="EMBL/GenBank/DDBJ databases">
        <title>Genome sequencing for Strongylocentrotus purpuratus.</title>
        <authorList>
            <person name="Murali S."/>
            <person name="Liu Y."/>
            <person name="Vee V."/>
            <person name="English A."/>
            <person name="Wang M."/>
            <person name="Skinner E."/>
            <person name="Han Y."/>
            <person name="Muzny D.M."/>
            <person name="Worley K.C."/>
            <person name="Gibbs R.A."/>
        </authorList>
    </citation>
    <scope>NUCLEOTIDE SEQUENCE</scope>
</reference>
<dbReference type="CDD" id="cd00033">
    <property type="entry name" value="CCP"/>
    <property type="match status" value="4"/>
</dbReference>
<proteinExistence type="predicted"/>
<evidence type="ECO:0000256" key="1">
    <source>
        <dbReference type="ARBA" id="ARBA00022737"/>
    </source>
</evidence>
<keyword evidence="2" id="KW-1015">Disulfide bond</keyword>
<dbReference type="PROSITE" id="PS50923">
    <property type="entry name" value="SUSHI"/>
    <property type="match status" value="5"/>
</dbReference>
<feature type="domain" description="HYR" evidence="4">
    <location>
        <begin position="570"/>
        <end position="653"/>
    </location>
</feature>
<dbReference type="InterPro" id="IPR011641">
    <property type="entry name" value="Tyr-kin_ephrin_A/B_rcpt-like"/>
</dbReference>
<dbReference type="Gene3D" id="2.10.50.10">
    <property type="entry name" value="Tumor Necrosis Factor Receptor, subunit A, domain 2"/>
    <property type="match status" value="2"/>
</dbReference>
<keyword evidence="7" id="KW-1185">Reference proteome</keyword>
<feature type="domain" description="HYR" evidence="4">
    <location>
        <begin position="195"/>
        <end position="279"/>
    </location>
</feature>
<dbReference type="EnsemblMetazoa" id="XM_030987374">
    <property type="protein sequence ID" value="XP_030843234"/>
    <property type="gene ID" value="LOC105441030"/>
</dbReference>
<dbReference type="SUPFAM" id="SSF57535">
    <property type="entry name" value="Complement control module/SCR domain"/>
    <property type="match status" value="5"/>
</dbReference>
<dbReference type="Pfam" id="PF02494">
    <property type="entry name" value="HYR"/>
    <property type="match status" value="5"/>
</dbReference>
<dbReference type="KEGG" id="spu:105441030"/>
<dbReference type="Gene3D" id="2.10.70.10">
    <property type="entry name" value="Complement Module, domain 1"/>
    <property type="match status" value="5"/>
</dbReference>
<dbReference type="PROSITE" id="PS50825">
    <property type="entry name" value="HYR"/>
    <property type="match status" value="4"/>
</dbReference>
<name>A0A7M7NZF5_STRPU</name>
<comment type="caution">
    <text evidence="3">Lacks conserved residue(s) required for the propagation of feature annotation.</text>
</comment>
<dbReference type="InterPro" id="IPR035976">
    <property type="entry name" value="Sushi/SCR/CCP_sf"/>
</dbReference>
<dbReference type="Pfam" id="PF07699">
    <property type="entry name" value="Ephrin_rec_like"/>
    <property type="match status" value="2"/>
</dbReference>
<evidence type="ECO:0000259" key="4">
    <source>
        <dbReference type="PROSITE" id="PS50825"/>
    </source>
</evidence>
<dbReference type="InParanoid" id="A0A7M7NZF5"/>
<feature type="domain" description="HYR" evidence="4">
    <location>
        <begin position="341"/>
        <end position="425"/>
    </location>
</feature>
<dbReference type="OrthoDB" id="6136178at2759"/>
<feature type="domain" description="Sushi" evidence="5">
    <location>
        <begin position="654"/>
        <end position="720"/>
    </location>
</feature>
<dbReference type="InterPro" id="IPR003410">
    <property type="entry name" value="HYR_dom"/>
</dbReference>
<feature type="domain" description="Sushi" evidence="5">
    <location>
        <begin position="1"/>
        <end position="50"/>
    </location>
</feature>